<evidence type="ECO:0000313" key="3">
    <source>
        <dbReference type="Proteomes" id="UP000051836"/>
    </source>
</evidence>
<dbReference type="AlphaFoldDB" id="A0A0Q3URM2"/>
<organism evidence="2 3">
    <name type="scientific">Amazona aestiva</name>
    <name type="common">Blue-fronted Amazon parrot</name>
    <dbReference type="NCBI Taxonomy" id="12930"/>
    <lineage>
        <taxon>Eukaryota</taxon>
        <taxon>Metazoa</taxon>
        <taxon>Chordata</taxon>
        <taxon>Craniata</taxon>
        <taxon>Vertebrata</taxon>
        <taxon>Euteleostomi</taxon>
        <taxon>Archelosauria</taxon>
        <taxon>Archosauria</taxon>
        <taxon>Dinosauria</taxon>
        <taxon>Saurischia</taxon>
        <taxon>Theropoda</taxon>
        <taxon>Coelurosauria</taxon>
        <taxon>Aves</taxon>
        <taxon>Neognathae</taxon>
        <taxon>Neoaves</taxon>
        <taxon>Telluraves</taxon>
        <taxon>Australaves</taxon>
        <taxon>Psittaciformes</taxon>
        <taxon>Psittacidae</taxon>
        <taxon>Amazona</taxon>
    </lineage>
</organism>
<sequence length="113" mass="12096">MDTLPPPSIPSPLPSSRPSVLIAAMEDVSPRFHLLPPALRRPLGEEHPPRVHVERSPLRQALISACGSCSALAATEHLPTGCGWESSTVASGREGRGARWRPPILLQQQEVAG</sequence>
<keyword evidence="3" id="KW-1185">Reference proteome</keyword>
<reference evidence="2 3" key="1">
    <citation type="submission" date="2015-10" db="EMBL/GenBank/DDBJ databases">
        <authorList>
            <person name="Gilbert D.G."/>
        </authorList>
    </citation>
    <scope>NUCLEOTIDE SEQUENCE [LARGE SCALE GENOMIC DNA]</scope>
    <source>
        <strain evidence="2">FVVF132</strain>
    </source>
</reference>
<evidence type="ECO:0000313" key="2">
    <source>
        <dbReference type="EMBL" id="KQK78714.1"/>
    </source>
</evidence>
<comment type="caution">
    <text evidence="2">The sequence shown here is derived from an EMBL/GenBank/DDBJ whole genome shotgun (WGS) entry which is preliminary data.</text>
</comment>
<name>A0A0Q3URM2_AMAAE</name>
<feature type="region of interest" description="Disordered" evidence="1">
    <location>
        <begin position="82"/>
        <end position="113"/>
    </location>
</feature>
<protein>
    <submittedName>
        <fullName evidence="2">Uncharacterized protein</fullName>
    </submittedName>
</protein>
<accession>A0A0Q3URM2</accession>
<proteinExistence type="predicted"/>
<gene>
    <name evidence="2" type="ORF">AAES_112108</name>
</gene>
<dbReference type="EMBL" id="LMAW01002639">
    <property type="protein sequence ID" value="KQK78714.1"/>
    <property type="molecule type" value="Genomic_DNA"/>
</dbReference>
<dbReference type="Proteomes" id="UP000051836">
    <property type="component" value="Unassembled WGS sequence"/>
</dbReference>
<evidence type="ECO:0000256" key="1">
    <source>
        <dbReference type="SAM" id="MobiDB-lite"/>
    </source>
</evidence>